<protein>
    <submittedName>
        <fullName evidence="1">Uncharacterized protein</fullName>
    </submittedName>
</protein>
<reference evidence="1 2" key="1">
    <citation type="journal article" date="2015" name="PLoS ONE">
        <title>Lysis to Kill: Evaluation of the Lytic Abilities, and Genomics of Nine Bacteriophages Infective for Gordonia spp. and Their Potential Use in Activated Sludge Foam Biocontrol.</title>
        <authorList>
            <person name="Dyson Z.A."/>
            <person name="Tucci J."/>
            <person name="Seviour R.J."/>
            <person name="Petrovski S."/>
        </authorList>
    </citation>
    <scope>NUCLEOTIDE SEQUENCE [LARGE SCALE GENOMIC DNA]</scope>
</reference>
<keyword evidence="2" id="KW-1185">Reference proteome</keyword>
<name>A0A0K0MX13_9CAUD</name>
<dbReference type="Proteomes" id="UP000202434">
    <property type="component" value="Segment"/>
</dbReference>
<evidence type="ECO:0000313" key="2">
    <source>
        <dbReference type="Proteomes" id="UP000202434"/>
    </source>
</evidence>
<sequence>MAACTSCGERIIFAKTAQGKTMPLDELPNATKGNVHLVEDGPKRLATVLGKAKAAEARAAGELLYLPHFVTCPFANRHRRNR</sequence>
<dbReference type="RefSeq" id="YP_009188411.1">
    <property type="nucleotide sequence ID" value="NC_028665.1"/>
</dbReference>
<dbReference type="OrthoDB" id="18327at10239"/>
<accession>A0A0K0MX13</accession>
<dbReference type="EMBL" id="KR053200">
    <property type="protein sequence ID" value="AKI28685.1"/>
    <property type="molecule type" value="Genomic_DNA"/>
</dbReference>
<dbReference type="GeneID" id="26516827"/>
<organism evidence="1 2">
    <name type="scientific">Gordonia phage GTE6</name>
    <dbReference type="NCBI Taxonomy" id="1647474"/>
    <lineage>
        <taxon>Viruses</taxon>
        <taxon>Duplodnaviria</taxon>
        <taxon>Heunggongvirae</taxon>
        <taxon>Uroviricota</taxon>
        <taxon>Caudoviricetes</taxon>
        <taxon>Stackebrandtviridae</taxon>
        <taxon>Schenleyvirinae</taxon>
        <taxon>Dexdertvirus</taxon>
        <taxon>Dexdertvirus GTE6</taxon>
    </lineage>
</organism>
<proteinExistence type="predicted"/>
<evidence type="ECO:0000313" key="1">
    <source>
        <dbReference type="EMBL" id="AKI28685.1"/>
    </source>
</evidence>
<gene>
    <name evidence="1" type="ORF">GTE6_43</name>
</gene>
<dbReference type="KEGG" id="vg:26516827"/>